<organism evidence="2 3">
    <name type="scientific">Liquidambar formosana</name>
    <name type="common">Formosan gum</name>
    <dbReference type="NCBI Taxonomy" id="63359"/>
    <lineage>
        <taxon>Eukaryota</taxon>
        <taxon>Viridiplantae</taxon>
        <taxon>Streptophyta</taxon>
        <taxon>Embryophyta</taxon>
        <taxon>Tracheophyta</taxon>
        <taxon>Spermatophyta</taxon>
        <taxon>Magnoliopsida</taxon>
        <taxon>eudicotyledons</taxon>
        <taxon>Gunneridae</taxon>
        <taxon>Pentapetalae</taxon>
        <taxon>Saxifragales</taxon>
        <taxon>Altingiaceae</taxon>
        <taxon>Liquidambar</taxon>
    </lineage>
</organism>
<dbReference type="PANTHER" id="PTHR34451">
    <property type="entry name" value="PHD FINGER FAMILY PROTEIN"/>
    <property type="match status" value="1"/>
</dbReference>
<dbReference type="EMBL" id="JBBPBK010000001">
    <property type="protein sequence ID" value="KAK9291804.1"/>
    <property type="molecule type" value="Genomic_DNA"/>
</dbReference>
<accession>A0AAP0X370</accession>
<protein>
    <submittedName>
        <fullName evidence="2">Uncharacterized protein</fullName>
    </submittedName>
</protein>
<dbReference type="AlphaFoldDB" id="A0AAP0X370"/>
<reference evidence="2 3" key="1">
    <citation type="journal article" date="2024" name="Plant J.">
        <title>Genome sequences and population genomics reveal climatic adaptation and genomic divergence between two closely related sweetgum species.</title>
        <authorList>
            <person name="Xu W.Q."/>
            <person name="Ren C.Q."/>
            <person name="Zhang X.Y."/>
            <person name="Comes H.P."/>
            <person name="Liu X.H."/>
            <person name="Li Y.G."/>
            <person name="Kettle C.J."/>
            <person name="Jalonen R."/>
            <person name="Gaisberger H."/>
            <person name="Ma Y.Z."/>
            <person name="Qiu Y.X."/>
        </authorList>
    </citation>
    <scope>NUCLEOTIDE SEQUENCE [LARGE SCALE GENOMIC DNA]</scope>
    <source>
        <strain evidence="2">Hangzhou</strain>
    </source>
</reference>
<gene>
    <name evidence="2" type="ORF">L1049_019754</name>
</gene>
<feature type="compositionally biased region" description="Basic and acidic residues" evidence="1">
    <location>
        <begin position="281"/>
        <end position="294"/>
    </location>
</feature>
<dbReference type="Proteomes" id="UP001415857">
    <property type="component" value="Unassembled WGS sequence"/>
</dbReference>
<sequence length="310" mass="33828">MNKPNTFSSECSNCGGSTASDHRWVLLHHVRLRGMYRRLCTSCVLKLHPGSFCPTCFDLFDTSPPHHHRVICQKCPSISHPNCVPSSEKPYTCPPCSNPNFSFFDIKKTEEDVGGGKEVRRVIDKKAARVLLCAARIAAVSMSKAVLVARAEAERRVREAALSRKRAREALEHVVAVATKEKAKRNEVSAEGSVSRSGSVHVGVKEENCKGNGGVVAGAVGQNRIENQGRVDGVVMDSYCELSANLNNVGLSEKERVQGFSAKSSVLGSPKNGVTVAADDEERRKMSNADEAERQPQFQNHASAIKMERL</sequence>
<dbReference type="PANTHER" id="PTHR34451:SF15">
    <property type="entry name" value="PHD-TYPE DOMAIN-CONTAINING PROTEIN"/>
    <property type="match status" value="1"/>
</dbReference>
<evidence type="ECO:0000256" key="1">
    <source>
        <dbReference type="SAM" id="MobiDB-lite"/>
    </source>
</evidence>
<evidence type="ECO:0000313" key="2">
    <source>
        <dbReference type="EMBL" id="KAK9291804.1"/>
    </source>
</evidence>
<evidence type="ECO:0000313" key="3">
    <source>
        <dbReference type="Proteomes" id="UP001415857"/>
    </source>
</evidence>
<keyword evidence="3" id="KW-1185">Reference proteome</keyword>
<feature type="region of interest" description="Disordered" evidence="1">
    <location>
        <begin position="270"/>
        <end position="310"/>
    </location>
</feature>
<comment type="caution">
    <text evidence="2">The sequence shown here is derived from an EMBL/GenBank/DDBJ whole genome shotgun (WGS) entry which is preliminary data.</text>
</comment>
<name>A0AAP0X370_LIQFO</name>
<proteinExistence type="predicted"/>